<dbReference type="AlphaFoldDB" id="A0A9W7NI60"/>
<dbReference type="OrthoDB" id="7932814at2"/>
<name>A0A9W7NI60_9PROT</name>
<keyword evidence="2" id="KW-1185">Reference proteome</keyword>
<proteinExistence type="predicted"/>
<dbReference type="RefSeq" id="WP_149469883.1">
    <property type="nucleotide sequence ID" value="NZ_QOKW01000012.1"/>
</dbReference>
<evidence type="ECO:0000313" key="1">
    <source>
        <dbReference type="EMBL" id="KAA0679424.1"/>
    </source>
</evidence>
<evidence type="ECO:0000313" key="2">
    <source>
        <dbReference type="Proteomes" id="UP000480854"/>
    </source>
</evidence>
<sequence length="213" mass="22809">MHSLTDAHRPTHRITFSQEGVLIGAIELGADVETRLEDAVVAESVRAGVGIAEWGQIACYDVWFVAESDGEALPKGLREVATNRDGSLPNGAVAAIGTGKKVLTIDGTDLAVRTRVAAIKGWDGHDAGRLLRLLKDLKAEVEHTDEHIDLGNMLFSHQVPDDIAGFPVWAVDAKGRCIAGDAIDDFHVTTVEEVRDAIAEIRAHQVATHRAAG</sequence>
<gene>
    <name evidence="1" type="ORF">DS843_15880</name>
</gene>
<reference evidence="1 2" key="1">
    <citation type="submission" date="2018-07" db="EMBL/GenBank/DDBJ databases">
        <title>Genome sequence of Azospirillum sp. ATCC 49961.</title>
        <authorList>
            <person name="Sant'Anna F.H."/>
            <person name="Baldani J.I."/>
            <person name="Zilli J.E."/>
            <person name="Reis V.M."/>
            <person name="Hartmann A."/>
            <person name="Cruz L."/>
            <person name="de Souza E.M."/>
            <person name="de Oliveira Pedrosa F."/>
            <person name="Passaglia L.M.P."/>
        </authorList>
    </citation>
    <scope>NUCLEOTIDE SEQUENCE [LARGE SCALE GENOMIC DNA]</scope>
    <source>
        <strain evidence="1 2">ATCC 49961</strain>
    </source>
</reference>
<dbReference type="Proteomes" id="UP000480854">
    <property type="component" value="Unassembled WGS sequence"/>
</dbReference>
<organism evidence="1 2">
    <name type="scientific">Roseomonas genomospecies 6</name>
    <dbReference type="NCBI Taxonomy" id="214106"/>
    <lineage>
        <taxon>Bacteria</taxon>
        <taxon>Pseudomonadati</taxon>
        <taxon>Pseudomonadota</taxon>
        <taxon>Alphaproteobacteria</taxon>
        <taxon>Acetobacterales</taxon>
        <taxon>Roseomonadaceae</taxon>
        <taxon>Roseomonas</taxon>
    </lineage>
</organism>
<protein>
    <submittedName>
        <fullName evidence="1">Uncharacterized protein</fullName>
    </submittedName>
</protein>
<comment type="caution">
    <text evidence="1">The sequence shown here is derived from an EMBL/GenBank/DDBJ whole genome shotgun (WGS) entry which is preliminary data.</text>
</comment>
<accession>A0A9W7NI60</accession>
<dbReference type="EMBL" id="QOKW01000012">
    <property type="protein sequence ID" value="KAA0679424.1"/>
    <property type="molecule type" value="Genomic_DNA"/>
</dbReference>